<accession>A0A2S0MMW4</accession>
<dbReference type="Proteomes" id="UP000237655">
    <property type="component" value="Chromosome"/>
</dbReference>
<dbReference type="InterPro" id="IPR005624">
    <property type="entry name" value="PduO/GlcC-like"/>
</dbReference>
<sequence>MCFVAITGGLPITTSVGAVIGGIGVSGASSDEDVQCANLACRTFGRMNAG</sequence>
<dbReference type="SUPFAM" id="SSF143744">
    <property type="entry name" value="GlcG-like"/>
    <property type="match status" value="1"/>
</dbReference>
<evidence type="ECO:0000313" key="2">
    <source>
        <dbReference type="Proteomes" id="UP000237655"/>
    </source>
</evidence>
<dbReference type="KEGG" id="thas:C6Y53_05245"/>
<organism evidence="1 2">
    <name type="scientific">Pukyongiella litopenaei</name>
    <dbReference type="NCBI Taxonomy" id="2605946"/>
    <lineage>
        <taxon>Bacteria</taxon>
        <taxon>Pseudomonadati</taxon>
        <taxon>Pseudomonadota</taxon>
        <taxon>Alphaproteobacteria</taxon>
        <taxon>Rhodobacterales</taxon>
        <taxon>Paracoccaceae</taxon>
        <taxon>Pukyongiella</taxon>
    </lineage>
</organism>
<dbReference type="EMBL" id="CP027665">
    <property type="protein sequence ID" value="AVO37167.1"/>
    <property type="molecule type" value="Genomic_DNA"/>
</dbReference>
<dbReference type="AlphaFoldDB" id="A0A2S0MMW4"/>
<gene>
    <name evidence="1" type="ORF">C6Y53_05245</name>
</gene>
<name>A0A2S0MMW4_9RHOB</name>
<dbReference type="Gene3D" id="3.30.450.150">
    <property type="entry name" value="Haem-degrading domain"/>
    <property type="match status" value="1"/>
</dbReference>
<protein>
    <submittedName>
        <fullName evidence="1">Heme-binding protein</fullName>
    </submittedName>
</protein>
<keyword evidence="2" id="KW-1185">Reference proteome</keyword>
<reference evidence="2" key="1">
    <citation type="submission" date="2018-03" db="EMBL/GenBank/DDBJ databases">
        <title>Genomic analysis of the strain SH-1 isolated from shrimp intestine.</title>
        <authorList>
            <person name="Kim Y.-S."/>
            <person name="Kim S.-E."/>
            <person name="Kim K.-H."/>
        </authorList>
    </citation>
    <scope>NUCLEOTIDE SEQUENCE [LARGE SCALE GENOMIC DNA]</scope>
    <source>
        <strain evidence="2">SH-1</strain>
    </source>
</reference>
<proteinExistence type="predicted"/>
<evidence type="ECO:0000313" key="1">
    <source>
        <dbReference type="EMBL" id="AVO37167.1"/>
    </source>
</evidence>
<dbReference type="Pfam" id="PF03928">
    <property type="entry name" value="HbpS-like"/>
    <property type="match status" value="1"/>
</dbReference>
<dbReference type="InterPro" id="IPR038084">
    <property type="entry name" value="PduO/GlcC-like_sf"/>
</dbReference>